<dbReference type="AlphaFoldDB" id="A0A1G9AA75"/>
<dbReference type="Proteomes" id="UP000198629">
    <property type="component" value="Unassembled WGS sequence"/>
</dbReference>
<keyword evidence="2" id="KW-1185">Reference proteome</keyword>
<reference evidence="2" key="1">
    <citation type="submission" date="2016-10" db="EMBL/GenBank/DDBJ databases">
        <authorList>
            <person name="Varghese N."/>
            <person name="Submissions S."/>
        </authorList>
    </citation>
    <scope>NUCLEOTIDE SEQUENCE [LARGE SCALE GENOMIC DNA]</scope>
    <source>
        <strain evidence="2">CBMB127</strain>
    </source>
</reference>
<dbReference type="RefSeq" id="WP_091470141.1">
    <property type="nucleotide sequence ID" value="NZ_FNFX01000001.1"/>
</dbReference>
<sequence length="111" mass="13264">MSHTAQHKAVEYEAFYLYQNNRLKFNELSKAGYFSELNTTPFIEQLKDKAHEELSDLEYRAEIQARLRKPTLEITQQNQIGFKEEEVKENHIAKAIWKSLMPTPFHNIFRY</sequence>
<gene>
    <name evidence="1" type="ORF">SAMN05192566_0752</name>
</gene>
<organism evidence="1 2">
    <name type="scientific">Methylophilus rhizosphaerae</name>
    <dbReference type="NCBI Taxonomy" id="492660"/>
    <lineage>
        <taxon>Bacteria</taxon>
        <taxon>Pseudomonadati</taxon>
        <taxon>Pseudomonadota</taxon>
        <taxon>Betaproteobacteria</taxon>
        <taxon>Nitrosomonadales</taxon>
        <taxon>Methylophilaceae</taxon>
        <taxon>Methylophilus</taxon>
    </lineage>
</organism>
<protein>
    <submittedName>
        <fullName evidence="1">Uncharacterized protein</fullName>
    </submittedName>
</protein>
<dbReference type="STRING" id="492660.SAMN05192566_0752"/>
<name>A0A1G9AA75_9PROT</name>
<evidence type="ECO:0000313" key="2">
    <source>
        <dbReference type="Proteomes" id="UP000198629"/>
    </source>
</evidence>
<dbReference type="EMBL" id="FNFX01000001">
    <property type="protein sequence ID" value="SDK23744.1"/>
    <property type="molecule type" value="Genomic_DNA"/>
</dbReference>
<accession>A0A1G9AA75</accession>
<proteinExistence type="predicted"/>
<evidence type="ECO:0000313" key="1">
    <source>
        <dbReference type="EMBL" id="SDK23744.1"/>
    </source>
</evidence>